<evidence type="ECO:0000256" key="1">
    <source>
        <dbReference type="SAM" id="MobiDB-lite"/>
    </source>
</evidence>
<organism evidence="2 3">
    <name type="scientific">Musa troglodytarum</name>
    <name type="common">fe'i banana</name>
    <dbReference type="NCBI Taxonomy" id="320322"/>
    <lineage>
        <taxon>Eukaryota</taxon>
        <taxon>Viridiplantae</taxon>
        <taxon>Streptophyta</taxon>
        <taxon>Embryophyta</taxon>
        <taxon>Tracheophyta</taxon>
        <taxon>Spermatophyta</taxon>
        <taxon>Magnoliopsida</taxon>
        <taxon>Liliopsida</taxon>
        <taxon>Zingiberales</taxon>
        <taxon>Musaceae</taxon>
        <taxon>Musa</taxon>
    </lineage>
</organism>
<feature type="region of interest" description="Disordered" evidence="1">
    <location>
        <begin position="277"/>
        <end position="297"/>
    </location>
</feature>
<keyword evidence="3" id="KW-1185">Reference proteome</keyword>
<evidence type="ECO:0000313" key="3">
    <source>
        <dbReference type="Proteomes" id="UP001055439"/>
    </source>
</evidence>
<accession>A0A9E7JAS4</accession>
<reference evidence="2" key="1">
    <citation type="submission" date="2022-05" db="EMBL/GenBank/DDBJ databases">
        <title>The Musa troglodytarum L. genome provides insights into the mechanism of non-climacteric behaviour and enrichment of carotenoids.</title>
        <authorList>
            <person name="Wang J."/>
        </authorList>
    </citation>
    <scope>NUCLEOTIDE SEQUENCE</scope>
    <source>
        <tissue evidence="2">Leaf</tissue>
    </source>
</reference>
<protein>
    <submittedName>
        <fullName evidence="2">Uncharacterized protein</fullName>
    </submittedName>
</protein>
<feature type="region of interest" description="Disordered" evidence="1">
    <location>
        <begin position="63"/>
        <end position="84"/>
    </location>
</feature>
<gene>
    <name evidence="2" type="ORF">MUK42_25271</name>
</gene>
<sequence>MIDNFSECRFVSRSMMPVGDEQILLAKKVALRELPNESKNITNKPLLNSLPKDCVKGLTHESGKVVGTKRQQPDGPPCPSSNLPQVKVSPLANLVYTRRKLETEQGKMGAFVYINHAESPELRKLSSNCTKRLNMQKELIQEPKVVSSSSYVSDAITSPAMSSMGLAFPHSHGKSISRLAGPEPQDSAIAAECPFPADPPHKVHNEGWKDRFLRLQMFLKACDQSYQEDYIQMLRSLSAIGRSRHAVELEKRAIHLLLEEGKELQRMKALNVLGKSQPNDHASILSQTPFASRAPER</sequence>
<feature type="compositionally biased region" description="Polar residues" evidence="1">
    <location>
        <begin position="277"/>
        <end position="290"/>
    </location>
</feature>
<dbReference type="AlphaFoldDB" id="A0A9E7JAS4"/>
<dbReference type="OrthoDB" id="1925139at2759"/>
<dbReference type="PANTHER" id="PTHR34555:SF1">
    <property type="entry name" value="INTEGRAL MEMBRANE HEMOLYSIN-III-LIKE PROTEIN"/>
    <property type="match status" value="1"/>
</dbReference>
<dbReference type="Proteomes" id="UP001055439">
    <property type="component" value="Chromosome 1"/>
</dbReference>
<evidence type="ECO:0000313" key="2">
    <source>
        <dbReference type="EMBL" id="URD73547.1"/>
    </source>
</evidence>
<dbReference type="EMBL" id="CP097502">
    <property type="protein sequence ID" value="URD73547.1"/>
    <property type="molecule type" value="Genomic_DNA"/>
</dbReference>
<name>A0A9E7JAS4_9LILI</name>
<dbReference type="PANTHER" id="PTHR34555">
    <property type="entry name" value="INTEGRAL MEMBRANE HEMOLYSIN-III-LIKE PROTEIN"/>
    <property type="match status" value="1"/>
</dbReference>
<proteinExistence type="predicted"/>